<dbReference type="SUPFAM" id="SSF158499">
    <property type="entry name" value="DnaD domain-like"/>
    <property type="match status" value="1"/>
</dbReference>
<dbReference type="Proteomes" id="UP000662314">
    <property type="component" value="Unassembled WGS sequence"/>
</dbReference>
<proteinExistence type="predicted"/>
<evidence type="ECO:0000313" key="2">
    <source>
        <dbReference type="EMBL" id="MBH8576928.1"/>
    </source>
</evidence>
<dbReference type="PANTHER" id="PTHR33877">
    <property type="entry name" value="SLL1193 PROTEIN"/>
    <property type="match status" value="1"/>
</dbReference>
<dbReference type="Gene3D" id="1.10.10.630">
    <property type="entry name" value="DnaD domain-like"/>
    <property type="match status" value="1"/>
</dbReference>
<dbReference type="Pfam" id="PF01844">
    <property type="entry name" value="HNH"/>
    <property type="match status" value="1"/>
</dbReference>
<keyword evidence="2" id="KW-0255">Endonuclease</keyword>
<organism evidence="2 3">
    <name type="scientific">Dendronalium phyllosphericum CENA369</name>
    <dbReference type="NCBI Taxonomy" id="1725256"/>
    <lineage>
        <taxon>Bacteria</taxon>
        <taxon>Bacillati</taxon>
        <taxon>Cyanobacteriota</taxon>
        <taxon>Cyanophyceae</taxon>
        <taxon>Nostocales</taxon>
        <taxon>Nostocaceae</taxon>
        <taxon>Dendronalium</taxon>
        <taxon>Dendronalium phyllosphericum</taxon>
    </lineage>
</organism>
<dbReference type="EMBL" id="JAECZA010000244">
    <property type="protein sequence ID" value="MBH8576928.1"/>
    <property type="molecule type" value="Genomic_DNA"/>
</dbReference>
<dbReference type="SMART" id="SM00507">
    <property type="entry name" value="HNHc"/>
    <property type="match status" value="1"/>
</dbReference>
<dbReference type="Gene3D" id="1.10.30.50">
    <property type="match status" value="1"/>
</dbReference>
<keyword evidence="2" id="KW-0378">Hydrolase</keyword>
<dbReference type="GO" id="GO:0008270">
    <property type="term" value="F:zinc ion binding"/>
    <property type="evidence" value="ECO:0007669"/>
    <property type="project" value="InterPro"/>
</dbReference>
<dbReference type="RefSeq" id="WP_214435648.1">
    <property type="nucleotide sequence ID" value="NZ_CAWPUQ010000173.1"/>
</dbReference>
<protein>
    <submittedName>
        <fullName evidence="2">HNH endonuclease</fullName>
    </submittedName>
</protein>
<dbReference type="PANTHER" id="PTHR33877:SF2">
    <property type="entry name" value="OS07G0170200 PROTEIN"/>
    <property type="match status" value="1"/>
</dbReference>
<reference evidence="2 3" key="1">
    <citation type="journal article" date="2021" name="Int. J. Syst. Evol. Microbiol.">
        <title>Amazonocrinis nigriterrae gen. nov., sp. nov., Atlanticothrix silvestris gen. nov., sp. nov. and Dendronalium phyllosphericum gen. nov., sp. nov., nostocacean cyanobacteria from Brazilian environments.</title>
        <authorList>
            <person name="Alvarenga D.O."/>
            <person name="Andreote A.P.D."/>
            <person name="Branco L.H.Z."/>
            <person name="Delbaje E."/>
            <person name="Cruz R.B."/>
            <person name="Varani A.M."/>
            <person name="Fiore M.F."/>
        </authorList>
    </citation>
    <scope>NUCLEOTIDE SEQUENCE [LARGE SCALE GENOMIC DNA]</scope>
    <source>
        <strain evidence="2 3">CENA369</strain>
    </source>
</reference>
<dbReference type="InterPro" id="IPR052892">
    <property type="entry name" value="NA-targeting_endonuclease"/>
</dbReference>
<comment type="caution">
    <text evidence="2">The sequence shown here is derived from an EMBL/GenBank/DDBJ whole genome shotgun (WGS) entry which is preliminary data.</text>
</comment>
<keyword evidence="3" id="KW-1185">Reference proteome</keyword>
<dbReference type="GO" id="GO:0004519">
    <property type="term" value="F:endonuclease activity"/>
    <property type="evidence" value="ECO:0007669"/>
    <property type="project" value="UniProtKB-KW"/>
</dbReference>
<dbReference type="InterPro" id="IPR034829">
    <property type="entry name" value="DnaD-like_sf"/>
</dbReference>
<sequence>MVSQKIYVEKLNKLKLLLVNPNQSLIINTTLQVSMLEVENVRKISPSLRVDIFQRDNHTCQYCGRTPPDIKLVIDHLIPVAQGGNDDFENLVTSCEECNSGKSAKLIKDFTGGSSKEEWSKQIRAKRVSLLRERRKRLDEIRQCWMELLGRKSLLEKDNTAIHNFIERYEVDWIIAAIGIAARKGIQHYVNYTAAILKNWAKDGPPEYLSNPDAGLAKKPATPKQITYIASLLERAGLNLNEVCDKADFDLLTMLDARNLISALTQEVDD</sequence>
<dbReference type="InterPro" id="IPR002711">
    <property type="entry name" value="HNH"/>
</dbReference>
<dbReference type="InterPro" id="IPR003615">
    <property type="entry name" value="HNH_nuc"/>
</dbReference>
<accession>A0A8J7LID1</accession>
<keyword evidence="2" id="KW-0540">Nuclease</keyword>
<dbReference type="GO" id="GO:0003676">
    <property type="term" value="F:nucleic acid binding"/>
    <property type="evidence" value="ECO:0007669"/>
    <property type="project" value="InterPro"/>
</dbReference>
<evidence type="ECO:0000259" key="1">
    <source>
        <dbReference type="SMART" id="SM00507"/>
    </source>
</evidence>
<dbReference type="CDD" id="cd00085">
    <property type="entry name" value="HNHc"/>
    <property type="match status" value="1"/>
</dbReference>
<name>A0A8J7LID1_9NOST</name>
<evidence type="ECO:0000313" key="3">
    <source>
        <dbReference type="Proteomes" id="UP000662314"/>
    </source>
</evidence>
<feature type="domain" description="HNH nuclease" evidence="1">
    <location>
        <begin position="47"/>
        <end position="100"/>
    </location>
</feature>
<gene>
    <name evidence="2" type="ORF">I8752_28870</name>
</gene>
<dbReference type="AlphaFoldDB" id="A0A8J7LID1"/>